<dbReference type="AlphaFoldDB" id="A0A538TZ16"/>
<reference evidence="1 2" key="1">
    <citation type="journal article" date="2019" name="Nat. Microbiol.">
        <title>Mediterranean grassland soil C-N compound turnover is dependent on rainfall and depth, and is mediated by genomically divergent microorganisms.</title>
        <authorList>
            <person name="Diamond S."/>
            <person name="Andeer P.F."/>
            <person name="Li Z."/>
            <person name="Crits-Christoph A."/>
            <person name="Burstein D."/>
            <person name="Anantharaman K."/>
            <person name="Lane K.R."/>
            <person name="Thomas B.C."/>
            <person name="Pan C."/>
            <person name="Northen T.R."/>
            <person name="Banfield J.F."/>
        </authorList>
    </citation>
    <scope>NUCLEOTIDE SEQUENCE [LARGE SCALE GENOMIC DNA]</scope>
    <source>
        <strain evidence="1">WS_11</strain>
    </source>
</reference>
<proteinExistence type="predicted"/>
<evidence type="ECO:0000313" key="1">
    <source>
        <dbReference type="EMBL" id="TMQ68848.1"/>
    </source>
</evidence>
<protein>
    <submittedName>
        <fullName evidence="1">Uncharacterized protein</fullName>
    </submittedName>
</protein>
<evidence type="ECO:0000313" key="2">
    <source>
        <dbReference type="Proteomes" id="UP000319771"/>
    </source>
</evidence>
<comment type="caution">
    <text evidence="1">The sequence shown here is derived from an EMBL/GenBank/DDBJ whole genome shotgun (WGS) entry which is preliminary data.</text>
</comment>
<organism evidence="1 2">
    <name type="scientific">Eiseniibacteriota bacterium</name>
    <dbReference type="NCBI Taxonomy" id="2212470"/>
    <lineage>
        <taxon>Bacteria</taxon>
        <taxon>Candidatus Eiseniibacteriota</taxon>
    </lineage>
</organism>
<dbReference type="Proteomes" id="UP000319771">
    <property type="component" value="Unassembled WGS sequence"/>
</dbReference>
<name>A0A538TZ16_UNCEI</name>
<dbReference type="EMBL" id="VBPB01000369">
    <property type="protein sequence ID" value="TMQ68848.1"/>
    <property type="molecule type" value="Genomic_DNA"/>
</dbReference>
<sequence>MMAADREGIVLLSARPEARKSLMSALTRAGVSVRVARHPDRALELLGQAVSLVLVDLEHGEAVSVVR</sequence>
<accession>A0A538TZ16</accession>
<gene>
    <name evidence="1" type="ORF">E6K81_16225</name>
</gene>